<feature type="transmembrane region" description="Helical" evidence="3">
    <location>
        <begin position="60"/>
        <end position="80"/>
    </location>
</feature>
<keyword evidence="6" id="KW-1185">Reference proteome</keyword>
<dbReference type="Proteomes" id="UP000622860">
    <property type="component" value="Unassembled WGS sequence"/>
</dbReference>
<dbReference type="InterPro" id="IPR037185">
    <property type="entry name" value="EmrE-like"/>
</dbReference>
<evidence type="ECO:0000313" key="5">
    <source>
        <dbReference type="EMBL" id="GGG88167.1"/>
    </source>
</evidence>
<proteinExistence type="inferred from homology"/>
<comment type="subcellular location">
    <subcellularLocation>
        <location evidence="1">Endomembrane system</location>
        <topology evidence="1">Multi-pass membrane protein</topology>
    </subcellularLocation>
</comment>
<keyword evidence="3" id="KW-1133">Transmembrane helix</keyword>
<dbReference type="Pfam" id="PF00892">
    <property type="entry name" value="EamA"/>
    <property type="match status" value="2"/>
</dbReference>
<dbReference type="GO" id="GO:0016020">
    <property type="term" value="C:membrane"/>
    <property type="evidence" value="ECO:0007669"/>
    <property type="project" value="InterPro"/>
</dbReference>
<keyword evidence="3" id="KW-0472">Membrane</keyword>
<organism evidence="5 6">
    <name type="scientific">Virgibacillus oceani</name>
    <dbReference type="NCBI Taxonomy" id="1479511"/>
    <lineage>
        <taxon>Bacteria</taxon>
        <taxon>Bacillati</taxon>
        <taxon>Bacillota</taxon>
        <taxon>Bacilli</taxon>
        <taxon>Bacillales</taxon>
        <taxon>Bacillaceae</taxon>
        <taxon>Virgibacillus</taxon>
    </lineage>
</organism>
<comment type="similarity">
    <text evidence="2">Belongs to the EamA transporter family.</text>
</comment>
<evidence type="ECO:0000313" key="6">
    <source>
        <dbReference type="Proteomes" id="UP000622860"/>
    </source>
</evidence>
<feature type="domain" description="EamA" evidence="4">
    <location>
        <begin position="151"/>
        <end position="284"/>
    </location>
</feature>
<feature type="transmembrane region" description="Helical" evidence="3">
    <location>
        <begin position="119"/>
        <end position="136"/>
    </location>
</feature>
<reference evidence="5" key="1">
    <citation type="journal article" date="2014" name="Int. J. Syst. Evol. Microbiol.">
        <title>Complete genome sequence of Corynebacterium casei LMG S-19264T (=DSM 44701T), isolated from a smear-ripened cheese.</title>
        <authorList>
            <consortium name="US DOE Joint Genome Institute (JGI-PGF)"/>
            <person name="Walter F."/>
            <person name="Albersmeier A."/>
            <person name="Kalinowski J."/>
            <person name="Ruckert C."/>
        </authorList>
    </citation>
    <scope>NUCLEOTIDE SEQUENCE</scope>
    <source>
        <strain evidence="5">CGMCC 1.12754</strain>
    </source>
</reference>
<feature type="transmembrane region" description="Helical" evidence="3">
    <location>
        <begin position="269"/>
        <end position="285"/>
    </location>
</feature>
<evidence type="ECO:0000256" key="2">
    <source>
        <dbReference type="ARBA" id="ARBA00007362"/>
    </source>
</evidence>
<name>A0A917HSS5_9BACI</name>
<evidence type="ECO:0000259" key="4">
    <source>
        <dbReference type="Pfam" id="PF00892"/>
    </source>
</evidence>
<feature type="transmembrane region" description="Helical" evidence="3">
    <location>
        <begin position="34"/>
        <end position="54"/>
    </location>
</feature>
<evidence type="ECO:0000256" key="3">
    <source>
        <dbReference type="SAM" id="Phobius"/>
    </source>
</evidence>
<dbReference type="AlphaFoldDB" id="A0A917HSS5"/>
<gene>
    <name evidence="5" type="ORF">GCM10011398_37670</name>
</gene>
<feature type="transmembrane region" description="Helical" evidence="3">
    <location>
        <begin position="92"/>
        <end position="113"/>
    </location>
</feature>
<dbReference type="Gene3D" id="1.10.3730.20">
    <property type="match status" value="2"/>
</dbReference>
<feature type="transmembrane region" description="Helical" evidence="3">
    <location>
        <begin position="6"/>
        <end position="22"/>
    </location>
</feature>
<keyword evidence="3" id="KW-0812">Transmembrane</keyword>
<dbReference type="RefSeq" id="WP_188456926.1">
    <property type="nucleotide sequence ID" value="NZ_BMFR01000030.1"/>
</dbReference>
<dbReference type="EMBL" id="BMFR01000030">
    <property type="protein sequence ID" value="GGG88167.1"/>
    <property type="molecule type" value="Genomic_DNA"/>
</dbReference>
<feature type="transmembrane region" description="Helical" evidence="3">
    <location>
        <begin position="148"/>
        <end position="167"/>
    </location>
</feature>
<dbReference type="InterPro" id="IPR000620">
    <property type="entry name" value="EamA_dom"/>
</dbReference>
<protein>
    <submittedName>
        <fullName evidence="5">Membrane protein</fullName>
    </submittedName>
</protein>
<sequence>MSLLALSLIILSAFMHATWNYLAKRSLGGYPFVWLYLAVSTIIYAPFVIGMFIFSSVHIGWVEVWFIAGSAIIHLMYSLTLQKGYKIGDFSLVYPVARGTGPMIVAILAVYIFDESLSITGVIGILLIIGSVFTISGGIQAIRNTSTLLPLVYGIIIGVIISSYTLFDKAAVGVLLIPPLLLNYGTFLGQLLFLTPKVLRNWDAVKDDWINHRNKAIGVGILNPLAYILVLSAMTFTPVSYVAPVREVSILIGTIIGTKLLAEGFGTRRIIAAGTMIAGIIIVTLS</sequence>
<comment type="caution">
    <text evidence="5">The sequence shown here is derived from an EMBL/GenBank/DDBJ whole genome shotgun (WGS) entry which is preliminary data.</text>
</comment>
<feature type="transmembrane region" description="Helical" evidence="3">
    <location>
        <begin position="173"/>
        <end position="195"/>
    </location>
</feature>
<dbReference type="SUPFAM" id="SSF103481">
    <property type="entry name" value="Multidrug resistance efflux transporter EmrE"/>
    <property type="match status" value="2"/>
</dbReference>
<evidence type="ECO:0000256" key="1">
    <source>
        <dbReference type="ARBA" id="ARBA00004127"/>
    </source>
</evidence>
<reference evidence="5" key="2">
    <citation type="submission" date="2020-09" db="EMBL/GenBank/DDBJ databases">
        <authorList>
            <person name="Sun Q."/>
            <person name="Zhou Y."/>
        </authorList>
    </citation>
    <scope>NUCLEOTIDE SEQUENCE</scope>
    <source>
        <strain evidence="5">CGMCC 1.12754</strain>
    </source>
</reference>
<feature type="domain" description="EamA" evidence="4">
    <location>
        <begin position="5"/>
        <end position="136"/>
    </location>
</feature>
<feature type="transmembrane region" description="Helical" evidence="3">
    <location>
        <begin position="216"/>
        <end position="237"/>
    </location>
</feature>
<accession>A0A917HSS5</accession>